<evidence type="ECO:0000259" key="1">
    <source>
        <dbReference type="SMART" id="SM01321"/>
    </source>
</evidence>
<organism evidence="2 3">
    <name type="scientific">Nibrella saemangeumensis</name>
    <dbReference type="NCBI Taxonomy" id="1084526"/>
    <lineage>
        <taxon>Bacteria</taxon>
        <taxon>Pseudomonadati</taxon>
        <taxon>Bacteroidota</taxon>
        <taxon>Cytophagia</taxon>
        <taxon>Cytophagales</taxon>
        <taxon>Spirosomataceae</taxon>
        <taxon>Nibrella</taxon>
    </lineage>
</organism>
<keyword evidence="3" id="KW-1185">Reference proteome</keyword>
<dbReference type="InterPro" id="IPR036515">
    <property type="entry name" value="Transposase_17_sf"/>
</dbReference>
<accession>A0ABP8NPI3</accession>
<dbReference type="InterPro" id="IPR002686">
    <property type="entry name" value="Transposase_17"/>
</dbReference>
<protein>
    <submittedName>
        <fullName evidence="2">Transposase</fullName>
    </submittedName>
</protein>
<dbReference type="RefSeq" id="WP_345249255.1">
    <property type="nucleotide sequence ID" value="NZ_BAABHD010000083.1"/>
</dbReference>
<dbReference type="SUPFAM" id="SSF143422">
    <property type="entry name" value="Transposase IS200-like"/>
    <property type="match status" value="1"/>
</dbReference>
<evidence type="ECO:0000313" key="3">
    <source>
        <dbReference type="Proteomes" id="UP001501175"/>
    </source>
</evidence>
<comment type="caution">
    <text evidence="2">The sequence shown here is derived from an EMBL/GenBank/DDBJ whole genome shotgun (WGS) entry which is preliminary data.</text>
</comment>
<name>A0ABP8NPI3_9BACT</name>
<dbReference type="NCBIfam" id="NF047646">
    <property type="entry name" value="REP_Tyr_transpos"/>
    <property type="match status" value="1"/>
</dbReference>
<reference evidence="3" key="1">
    <citation type="journal article" date="2019" name="Int. J. Syst. Evol. Microbiol.">
        <title>The Global Catalogue of Microorganisms (GCM) 10K type strain sequencing project: providing services to taxonomists for standard genome sequencing and annotation.</title>
        <authorList>
            <consortium name="The Broad Institute Genomics Platform"/>
            <consortium name="The Broad Institute Genome Sequencing Center for Infectious Disease"/>
            <person name="Wu L."/>
            <person name="Ma J."/>
        </authorList>
    </citation>
    <scope>NUCLEOTIDE SEQUENCE [LARGE SCALE GENOMIC DNA]</scope>
    <source>
        <strain evidence="3">JCM 17927</strain>
    </source>
</reference>
<dbReference type="InterPro" id="IPR052715">
    <property type="entry name" value="RAYT_transposase"/>
</dbReference>
<gene>
    <name evidence="2" type="ORF">GCM10023189_55150</name>
</gene>
<dbReference type="SMART" id="SM01321">
    <property type="entry name" value="Y1_Tnp"/>
    <property type="match status" value="1"/>
</dbReference>
<proteinExistence type="predicted"/>
<feature type="domain" description="Transposase IS200-like" evidence="1">
    <location>
        <begin position="10"/>
        <end position="149"/>
    </location>
</feature>
<dbReference type="Gene3D" id="3.30.70.1290">
    <property type="entry name" value="Transposase IS200-like"/>
    <property type="match status" value="1"/>
</dbReference>
<dbReference type="PANTHER" id="PTHR36966">
    <property type="entry name" value="REP-ASSOCIATED TYROSINE TRANSPOSASE"/>
    <property type="match status" value="1"/>
</dbReference>
<sequence>MSADRYPIVDQNAPYFLTITVVNWIDIFIRKEYKQIICDSLNYCVQQKGLVIYAWVLMSNHIHLVARVKEPGSLSFVLRDFKKFTSKALIVAIQETGESRRDWLLDKFAFEARRTSRAENFKVWRDDNHAVSLFSPGFTDQKVAYIHDNPVRQQIVTTPEAYLYSSALDYSGKKGLVLVEVL</sequence>
<dbReference type="EMBL" id="BAABHD010000083">
    <property type="protein sequence ID" value="GAA4468946.1"/>
    <property type="molecule type" value="Genomic_DNA"/>
</dbReference>
<dbReference type="Pfam" id="PF01797">
    <property type="entry name" value="Y1_Tnp"/>
    <property type="match status" value="1"/>
</dbReference>
<dbReference type="PANTHER" id="PTHR36966:SF1">
    <property type="entry name" value="REP-ASSOCIATED TYROSINE TRANSPOSASE"/>
    <property type="match status" value="1"/>
</dbReference>
<dbReference type="Proteomes" id="UP001501175">
    <property type="component" value="Unassembled WGS sequence"/>
</dbReference>
<evidence type="ECO:0000313" key="2">
    <source>
        <dbReference type="EMBL" id="GAA4468946.1"/>
    </source>
</evidence>